<dbReference type="PANTHER" id="PTHR42894">
    <property type="entry name" value="N-(5'-PHOSPHORIBOSYL)ANTHRANILATE ISOMERASE"/>
    <property type="match status" value="1"/>
</dbReference>
<dbReference type="HAMAP" id="MF_00135">
    <property type="entry name" value="PRAI"/>
    <property type="match status" value="1"/>
</dbReference>
<dbReference type="Proteomes" id="UP000288012">
    <property type="component" value="Unassembled WGS sequence"/>
</dbReference>
<organism evidence="11 12">
    <name type="scientific">Legionella septentrionalis</name>
    <dbReference type="NCBI Taxonomy" id="2498109"/>
    <lineage>
        <taxon>Bacteria</taxon>
        <taxon>Pseudomonadati</taxon>
        <taxon>Pseudomonadota</taxon>
        <taxon>Gammaproteobacteria</taxon>
        <taxon>Legionellales</taxon>
        <taxon>Legionellaceae</taxon>
        <taxon>Legionella</taxon>
    </lineage>
</organism>
<dbReference type="GO" id="GO:0000162">
    <property type="term" value="P:L-tryptophan biosynthetic process"/>
    <property type="evidence" value="ECO:0007669"/>
    <property type="project" value="UniProtKB-UniRule"/>
</dbReference>
<dbReference type="EC" id="5.3.1.24" evidence="3 9"/>
<dbReference type="NCBIfam" id="NF002298">
    <property type="entry name" value="PRK01222.1-4"/>
    <property type="match status" value="1"/>
</dbReference>
<evidence type="ECO:0000256" key="3">
    <source>
        <dbReference type="ARBA" id="ARBA00012572"/>
    </source>
</evidence>
<evidence type="ECO:0000259" key="10">
    <source>
        <dbReference type="Pfam" id="PF00697"/>
    </source>
</evidence>
<dbReference type="PANTHER" id="PTHR42894:SF1">
    <property type="entry name" value="N-(5'-PHOSPHORIBOSYL)ANTHRANILATE ISOMERASE"/>
    <property type="match status" value="1"/>
</dbReference>
<reference evidence="11 12" key="1">
    <citation type="submission" date="2018-12" db="EMBL/GenBank/DDBJ databases">
        <title>Legionella sp,whole genome shotgun sequence.</title>
        <authorList>
            <person name="Wu H."/>
        </authorList>
    </citation>
    <scope>NUCLEOTIDE SEQUENCE [LARGE SCALE GENOMIC DNA]</scope>
    <source>
        <strain evidence="12">km714</strain>
    </source>
</reference>
<evidence type="ECO:0000256" key="1">
    <source>
        <dbReference type="ARBA" id="ARBA00001164"/>
    </source>
</evidence>
<comment type="caution">
    <text evidence="11">The sequence shown here is derived from an EMBL/GenBank/DDBJ whole genome shotgun (WGS) entry which is preliminary data.</text>
</comment>
<feature type="domain" description="N-(5'phosphoribosyl) anthranilate isomerase (PRAI)" evidence="10">
    <location>
        <begin position="2"/>
        <end position="192"/>
    </location>
</feature>
<name>A0A433JH92_9GAMM</name>
<evidence type="ECO:0000256" key="7">
    <source>
        <dbReference type="ARBA" id="ARBA00023141"/>
    </source>
</evidence>
<proteinExistence type="inferred from homology"/>
<dbReference type="InterPro" id="IPR011060">
    <property type="entry name" value="RibuloseP-bd_barrel"/>
</dbReference>
<keyword evidence="8 9" id="KW-0413">Isomerase</keyword>
<dbReference type="InterPro" id="IPR013785">
    <property type="entry name" value="Aldolase_TIM"/>
</dbReference>
<evidence type="ECO:0000256" key="4">
    <source>
        <dbReference type="ARBA" id="ARBA00022272"/>
    </source>
</evidence>
<gene>
    <name evidence="9" type="primary">trpF</name>
    <name evidence="11" type="ORF">EKM59_09930</name>
</gene>
<evidence type="ECO:0000313" key="11">
    <source>
        <dbReference type="EMBL" id="RUQ81651.1"/>
    </source>
</evidence>
<protein>
    <recommendedName>
        <fullName evidence="4 9">N-(5'-phosphoribosyl)anthranilate isomerase</fullName>
        <shortName evidence="9">PRAI</shortName>
        <ecNumber evidence="3 9">5.3.1.24</ecNumber>
    </recommendedName>
</protein>
<evidence type="ECO:0000256" key="6">
    <source>
        <dbReference type="ARBA" id="ARBA00022822"/>
    </source>
</evidence>
<dbReference type="InterPro" id="IPR001240">
    <property type="entry name" value="PRAI_dom"/>
</dbReference>
<comment type="pathway">
    <text evidence="2 9">Amino-acid biosynthesis; L-tryptophan biosynthesis; L-tryptophan from chorismate: step 3/5.</text>
</comment>
<evidence type="ECO:0000256" key="5">
    <source>
        <dbReference type="ARBA" id="ARBA00022605"/>
    </source>
</evidence>
<dbReference type="InterPro" id="IPR044643">
    <property type="entry name" value="TrpF_fam"/>
</dbReference>
<dbReference type="UniPathway" id="UPA00035">
    <property type="reaction ID" value="UER00042"/>
</dbReference>
<dbReference type="CDD" id="cd00405">
    <property type="entry name" value="PRAI"/>
    <property type="match status" value="1"/>
</dbReference>
<dbReference type="Pfam" id="PF00697">
    <property type="entry name" value="PRAI"/>
    <property type="match status" value="1"/>
</dbReference>
<evidence type="ECO:0000256" key="2">
    <source>
        <dbReference type="ARBA" id="ARBA00004664"/>
    </source>
</evidence>
<dbReference type="AlphaFoldDB" id="A0A433JH92"/>
<keyword evidence="6 9" id="KW-0822">Tryptophan biosynthesis</keyword>
<dbReference type="Gene3D" id="3.20.20.70">
    <property type="entry name" value="Aldolase class I"/>
    <property type="match status" value="1"/>
</dbReference>
<accession>A0A433JH92</accession>
<keyword evidence="7 9" id="KW-0057">Aromatic amino acid biosynthesis</keyword>
<evidence type="ECO:0000256" key="8">
    <source>
        <dbReference type="ARBA" id="ARBA00023235"/>
    </source>
</evidence>
<dbReference type="EMBL" id="RZGR01000035">
    <property type="protein sequence ID" value="RUQ81651.1"/>
    <property type="molecule type" value="Genomic_DNA"/>
</dbReference>
<comment type="similarity">
    <text evidence="9">Belongs to the TrpF family.</text>
</comment>
<sequence length="198" mass="21322">MCGMMREEDVAYAVSLGVDAVGFIFYEKSSRAIDFAQVKALGKVPAFVSVVGVFVNPAAAQVRQVLQETPVTHLQFHGEESADFCTQFNKPYLKAIAATSSAEIVQQVRQHSQASAILLDTPATCRGGSGQVFDWQIIPKALGKPVILAGGLNATNVHAAVAQYPLYGVDVCSGIELKPGIKDHNKMREFVNALWGKK</sequence>
<evidence type="ECO:0000256" key="9">
    <source>
        <dbReference type="HAMAP-Rule" id="MF_00135"/>
    </source>
</evidence>
<comment type="catalytic activity">
    <reaction evidence="1 9">
        <text>N-(5-phospho-beta-D-ribosyl)anthranilate = 1-(2-carboxyphenylamino)-1-deoxy-D-ribulose 5-phosphate</text>
        <dbReference type="Rhea" id="RHEA:21540"/>
        <dbReference type="ChEBI" id="CHEBI:18277"/>
        <dbReference type="ChEBI" id="CHEBI:58613"/>
        <dbReference type="EC" id="5.3.1.24"/>
    </reaction>
</comment>
<keyword evidence="12" id="KW-1185">Reference proteome</keyword>
<dbReference type="SUPFAM" id="SSF51366">
    <property type="entry name" value="Ribulose-phoshate binding barrel"/>
    <property type="match status" value="1"/>
</dbReference>
<dbReference type="GO" id="GO:0004640">
    <property type="term" value="F:phosphoribosylanthranilate isomerase activity"/>
    <property type="evidence" value="ECO:0007669"/>
    <property type="project" value="UniProtKB-UniRule"/>
</dbReference>
<keyword evidence="5 9" id="KW-0028">Amino-acid biosynthesis</keyword>
<evidence type="ECO:0000313" key="12">
    <source>
        <dbReference type="Proteomes" id="UP000288012"/>
    </source>
</evidence>